<protein>
    <submittedName>
        <fullName evidence="2">Uncharacterized protein</fullName>
    </submittedName>
</protein>
<sequence>MAVGKVHRRKEPVVVIKPSLDADLSTERTTAQATGYERIRMQRERREDDHGGKKGRCKRLLVNHHQPGSRWMPTTVHCAERSVFIIAGIGSEEGNWFAISPINSLMRANSACSKYTLVLRGIDTT</sequence>
<evidence type="ECO:0000313" key="2">
    <source>
        <dbReference type="EMBL" id="MCH82922.1"/>
    </source>
</evidence>
<keyword evidence="3" id="KW-1185">Reference proteome</keyword>
<reference evidence="2 3" key="1">
    <citation type="journal article" date="2018" name="Front. Plant Sci.">
        <title>Red Clover (Trifolium pratense) and Zigzag Clover (T. medium) - A Picture of Genomic Similarities and Differences.</title>
        <authorList>
            <person name="Dluhosova J."/>
            <person name="Istvanek J."/>
            <person name="Nedelnik J."/>
            <person name="Repkova J."/>
        </authorList>
    </citation>
    <scope>NUCLEOTIDE SEQUENCE [LARGE SCALE GENOMIC DNA]</scope>
    <source>
        <strain evidence="3">cv. 10/8</strain>
        <tissue evidence="2">Leaf</tissue>
    </source>
</reference>
<dbReference type="EMBL" id="LXQA010004380">
    <property type="protein sequence ID" value="MCH82922.1"/>
    <property type="molecule type" value="Genomic_DNA"/>
</dbReference>
<evidence type="ECO:0000256" key="1">
    <source>
        <dbReference type="SAM" id="MobiDB-lite"/>
    </source>
</evidence>
<feature type="compositionally biased region" description="Basic and acidic residues" evidence="1">
    <location>
        <begin position="37"/>
        <end position="52"/>
    </location>
</feature>
<accession>A0A392M663</accession>
<dbReference type="AlphaFoldDB" id="A0A392M663"/>
<comment type="caution">
    <text evidence="2">The sequence shown here is derived from an EMBL/GenBank/DDBJ whole genome shotgun (WGS) entry which is preliminary data.</text>
</comment>
<organism evidence="2 3">
    <name type="scientific">Trifolium medium</name>
    <dbReference type="NCBI Taxonomy" id="97028"/>
    <lineage>
        <taxon>Eukaryota</taxon>
        <taxon>Viridiplantae</taxon>
        <taxon>Streptophyta</taxon>
        <taxon>Embryophyta</taxon>
        <taxon>Tracheophyta</taxon>
        <taxon>Spermatophyta</taxon>
        <taxon>Magnoliopsida</taxon>
        <taxon>eudicotyledons</taxon>
        <taxon>Gunneridae</taxon>
        <taxon>Pentapetalae</taxon>
        <taxon>rosids</taxon>
        <taxon>fabids</taxon>
        <taxon>Fabales</taxon>
        <taxon>Fabaceae</taxon>
        <taxon>Papilionoideae</taxon>
        <taxon>50 kb inversion clade</taxon>
        <taxon>NPAAA clade</taxon>
        <taxon>Hologalegina</taxon>
        <taxon>IRL clade</taxon>
        <taxon>Trifolieae</taxon>
        <taxon>Trifolium</taxon>
    </lineage>
</organism>
<name>A0A392M663_9FABA</name>
<proteinExistence type="predicted"/>
<feature type="region of interest" description="Disordered" evidence="1">
    <location>
        <begin position="26"/>
        <end position="60"/>
    </location>
</feature>
<dbReference type="Proteomes" id="UP000265520">
    <property type="component" value="Unassembled WGS sequence"/>
</dbReference>
<evidence type="ECO:0000313" key="3">
    <source>
        <dbReference type="Proteomes" id="UP000265520"/>
    </source>
</evidence>
<gene>
    <name evidence="2" type="ORF">A2U01_0003735</name>
</gene>